<dbReference type="EMBL" id="VDCV01000016">
    <property type="protein sequence ID" value="KAB5521671.1"/>
    <property type="molecule type" value="Genomic_DNA"/>
</dbReference>
<keyword evidence="2" id="KW-1185">Reference proteome</keyword>
<evidence type="ECO:0000313" key="1">
    <source>
        <dbReference type="EMBL" id="KAB5521671.1"/>
    </source>
</evidence>
<evidence type="ECO:0000313" key="2">
    <source>
        <dbReference type="Proteomes" id="UP000326939"/>
    </source>
</evidence>
<accession>A0A5N5JQF9</accession>
<reference evidence="2" key="1">
    <citation type="journal article" date="2019" name="Gigascience">
        <title>De novo genome assembly of the endangered Acer yangbiense, a plant species with extremely small populations endemic to Yunnan Province, China.</title>
        <authorList>
            <person name="Yang J."/>
            <person name="Wariss H.M."/>
            <person name="Tao L."/>
            <person name="Zhang R."/>
            <person name="Yun Q."/>
            <person name="Hollingsworth P."/>
            <person name="Dao Z."/>
            <person name="Luo G."/>
            <person name="Guo H."/>
            <person name="Ma Y."/>
            <person name="Sun W."/>
        </authorList>
    </citation>
    <scope>NUCLEOTIDE SEQUENCE [LARGE SCALE GENOMIC DNA]</scope>
    <source>
        <strain evidence="2">cv. br00</strain>
    </source>
</reference>
<dbReference type="Proteomes" id="UP000326939">
    <property type="component" value="Chromosome 16"/>
</dbReference>
<gene>
    <name evidence="1" type="ORF">DKX38_025990</name>
</gene>
<dbReference type="AlphaFoldDB" id="A0A5N5JQF9"/>
<comment type="caution">
    <text evidence="1">The sequence shown here is derived from an EMBL/GenBank/DDBJ whole genome shotgun (WGS) entry which is preliminary data.</text>
</comment>
<sequence length="165" mass="18684">MTRTPATVESRPLARLARWDKSKQKVENVSLVFIWCTRKERVSFGVPVYAIALENWDFPKFYGEKIDCPYRIGLQCNSELMKISQVVLVNALTDKLWVSCAFSSGLGFFMEKNLTVQNSTYRIGLQCNSELVKISQVNRGFEGCCTTSTRKLERDHEGASKAAEA</sequence>
<organism evidence="1 2">
    <name type="scientific">Salix brachista</name>
    <dbReference type="NCBI Taxonomy" id="2182728"/>
    <lineage>
        <taxon>Eukaryota</taxon>
        <taxon>Viridiplantae</taxon>
        <taxon>Streptophyta</taxon>
        <taxon>Embryophyta</taxon>
        <taxon>Tracheophyta</taxon>
        <taxon>Spermatophyta</taxon>
        <taxon>Magnoliopsida</taxon>
        <taxon>eudicotyledons</taxon>
        <taxon>Gunneridae</taxon>
        <taxon>Pentapetalae</taxon>
        <taxon>rosids</taxon>
        <taxon>fabids</taxon>
        <taxon>Malpighiales</taxon>
        <taxon>Salicaceae</taxon>
        <taxon>Saliceae</taxon>
        <taxon>Salix</taxon>
    </lineage>
</organism>
<protein>
    <submittedName>
        <fullName evidence="1">Uncharacterized protein</fullName>
    </submittedName>
</protein>
<name>A0A5N5JQF9_9ROSI</name>
<proteinExistence type="predicted"/>